<dbReference type="Gene3D" id="3.90.1150.140">
    <property type="match status" value="1"/>
</dbReference>
<dbReference type="RefSeq" id="WP_342680178.1">
    <property type="nucleotide sequence ID" value="NZ_JBCGCU010000026.1"/>
</dbReference>
<dbReference type="PANTHER" id="PTHR42915">
    <property type="entry name" value="HYPOTHETICAL 460 KDA PROTEIN IN FEUA-SIGW INTERGENIC REGION [PRECURSOR]"/>
    <property type="match status" value="1"/>
</dbReference>
<dbReference type="EMBL" id="JBCGCU010000026">
    <property type="protein sequence ID" value="MEM0516707.1"/>
    <property type="molecule type" value="Genomic_DNA"/>
</dbReference>
<keyword evidence="1" id="KW-0732">Signal</keyword>
<comment type="caution">
    <text evidence="4">The sequence shown here is derived from an EMBL/GenBank/DDBJ whole genome shotgun (WGS) entry which is preliminary data.</text>
</comment>
<dbReference type="Gene3D" id="3.40.50.12170">
    <property type="entry name" value="Uncharacterised protein PF07075, DUF1343"/>
    <property type="match status" value="1"/>
</dbReference>
<dbReference type="PROSITE" id="PS51257">
    <property type="entry name" value="PROKAR_LIPOPROTEIN"/>
    <property type="match status" value="1"/>
</dbReference>
<feature type="chain" id="PRO_5045963353" evidence="1">
    <location>
        <begin position="23"/>
        <end position="388"/>
    </location>
</feature>
<gene>
    <name evidence="4" type="ORF">WCN91_15035</name>
</gene>
<evidence type="ECO:0000256" key="1">
    <source>
        <dbReference type="SAM" id="SignalP"/>
    </source>
</evidence>
<evidence type="ECO:0000259" key="3">
    <source>
        <dbReference type="Pfam" id="PF20732"/>
    </source>
</evidence>
<organism evidence="4 5">
    <name type="scientific">Pseudoalteromonas qingdaonensis</name>
    <dbReference type="NCBI Taxonomy" id="3131913"/>
    <lineage>
        <taxon>Bacteria</taxon>
        <taxon>Pseudomonadati</taxon>
        <taxon>Pseudomonadota</taxon>
        <taxon>Gammaproteobacteria</taxon>
        <taxon>Alteromonadales</taxon>
        <taxon>Pseudoalteromonadaceae</taxon>
        <taxon>Pseudoalteromonas</taxon>
    </lineage>
</organism>
<reference evidence="4 5" key="1">
    <citation type="submission" date="2024-03" db="EMBL/GenBank/DDBJ databases">
        <title>Pseudoalteromonas qingdaonensis sp. nov., isolated from the intestines of marine benthic organisms.</title>
        <authorList>
            <person name="Lin X."/>
            <person name="Fang S."/>
            <person name="Hu X."/>
        </authorList>
    </citation>
    <scope>NUCLEOTIDE SEQUENCE [LARGE SCALE GENOMIC DNA]</scope>
    <source>
        <strain evidence="4 5">YIC-827</strain>
    </source>
</reference>
<dbReference type="PIRSF" id="PIRSF016719">
    <property type="entry name" value="UCP016719"/>
    <property type="match status" value="1"/>
</dbReference>
<feature type="signal peptide" evidence="1">
    <location>
        <begin position="1"/>
        <end position="22"/>
    </location>
</feature>
<evidence type="ECO:0000313" key="4">
    <source>
        <dbReference type="EMBL" id="MEM0516707.1"/>
    </source>
</evidence>
<dbReference type="PANTHER" id="PTHR42915:SF1">
    <property type="entry name" value="PEPTIDOGLYCAN BETA-N-ACETYLMURAMIDASE NAMZ"/>
    <property type="match status" value="1"/>
</dbReference>
<dbReference type="InterPro" id="IPR048503">
    <property type="entry name" value="NamZ_C"/>
</dbReference>
<keyword evidence="5" id="KW-1185">Reference proteome</keyword>
<proteinExistence type="predicted"/>
<feature type="domain" description="Peptidoglycan beta-N-acetylmuramidase NamZ C-terminal" evidence="3">
    <location>
        <begin position="249"/>
        <end position="387"/>
    </location>
</feature>
<evidence type="ECO:0000259" key="2">
    <source>
        <dbReference type="Pfam" id="PF07075"/>
    </source>
</evidence>
<accession>A0ABU9MZQ3</accession>
<dbReference type="Pfam" id="PF20732">
    <property type="entry name" value="NamZ_C"/>
    <property type="match status" value="1"/>
</dbReference>
<evidence type="ECO:0000313" key="5">
    <source>
        <dbReference type="Proteomes" id="UP001447008"/>
    </source>
</evidence>
<dbReference type="Pfam" id="PF07075">
    <property type="entry name" value="NamZ_N"/>
    <property type="match status" value="1"/>
</dbReference>
<feature type="domain" description="Peptidoglycan beta-N-acetylmuramidase NamZ N-terminal" evidence="2">
    <location>
        <begin position="46"/>
        <end position="244"/>
    </location>
</feature>
<dbReference type="Proteomes" id="UP001447008">
    <property type="component" value="Unassembled WGS sequence"/>
</dbReference>
<protein>
    <submittedName>
        <fullName evidence="4">DUF1343 domain-containing protein</fullName>
    </submittedName>
</protein>
<sequence length="388" mass="42449">MLKRLLAAFTLLILLSSACAQADQLDIQVGASRFEHYLPLLKGKRVGLVVNQTSTLGDTHLVDALLAKQVKITTIFAPEHGFRGDQDAGAHIDSGIDTKTGLPIVSIYGKNKQPSAEVMSQVDVVLFDIQDVGVRFYTYISSMHYMMQASAAAKAEFIVLDRPNPNIAYIDGPILEPEFRSFVGMHPIPVLHGMTVGELAQMIVGENWLDKGINPTLTVIPVANYARDRGYSLPIKPSPNLPNDQAIGLYPSLCFFEATPVSIGRGTDFPFQVLGHDKVALGEFTFSPRSILGAASSPKLEGLVAKGLDLRQSQVRGLDLGWLIAAHKRFAEQGEVFFSSAWFMDKLAGTDALRVAIESDQSEAEIRKSWQSGLDAFKAARKKYLLYP</sequence>
<name>A0ABU9MZQ3_9GAMM</name>
<dbReference type="InterPro" id="IPR048502">
    <property type="entry name" value="NamZ_N"/>
</dbReference>
<dbReference type="InterPro" id="IPR008302">
    <property type="entry name" value="NamZ"/>
</dbReference>